<name>A0ABN3P995_9ACTN</name>
<dbReference type="EMBL" id="BAAATD010000001">
    <property type="protein sequence ID" value="GAA2573254.1"/>
    <property type="molecule type" value="Genomic_DNA"/>
</dbReference>
<feature type="domain" description="Peptidase S26" evidence="3">
    <location>
        <begin position="108"/>
        <end position="144"/>
    </location>
</feature>
<comment type="caution">
    <text evidence="4">The sequence shown here is derived from an EMBL/GenBank/DDBJ whole genome shotgun (WGS) entry which is preliminary data.</text>
</comment>
<sequence>MRYALGLLAAVLAAVTLARRWFVVVRVMGTSMEPAYSPDDRVLVRRRTGERAGRGEVVVLQTALPGGVWRTTPLPEPGAATWFLKRVVAVSGDPVPAAVADRVGAAPGTVVPAGHLVVLGDGPVSEDSRVWGYVPVHRVLGVVVRKLAHGTITP</sequence>
<feature type="domain" description="Peptidase S26" evidence="3">
    <location>
        <begin position="3"/>
        <end position="96"/>
    </location>
</feature>
<organism evidence="4 5">
    <name type="scientific">Actinomadura fulvescens</name>
    <dbReference type="NCBI Taxonomy" id="46160"/>
    <lineage>
        <taxon>Bacteria</taxon>
        <taxon>Bacillati</taxon>
        <taxon>Actinomycetota</taxon>
        <taxon>Actinomycetes</taxon>
        <taxon>Streptosporangiales</taxon>
        <taxon>Thermomonosporaceae</taxon>
        <taxon>Actinomadura</taxon>
    </lineage>
</organism>
<dbReference type="InterPro" id="IPR036286">
    <property type="entry name" value="LexA/Signal_pep-like_sf"/>
</dbReference>
<evidence type="ECO:0000313" key="5">
    <source>
        <dbReference type="Proteomes" id="UP001501509"/>
    </source>
</evidence>
<dbReference type="PANTHER" id="PTHR43390">
    <property type="entry name" value="SIGNAL PEPTIDASE I"/>
    <property type="match status" value="1"/>
</dbReference>
<dbReference type="InterPro" id="IPR000223">
    <property type="entry name" value="Pept_S26A_signal_pept_1"/>
</dbReference>
<gene>
    <name evidence="4" type="ORF">GCM10010411_01130</name>
</gene>
<dbReference type="Gene3D" id="2.10.109.10">
    <property type="entry name" value="Umud Fragment, subunit A"/>
    <property type="match status" value="1"/>
</dbReference>
<accession>A0ABN3P995</accession>
<comment type="similarity">
    <text evidence="2">Belongs to the peptidase S26 family.</text>
</comment>
<evidence type="ECO:0000313" key="4">
    <source>
        <dbReference type="EMBL" id="GAA2573254.1"/>
    </source>
</evidence>
<evidence type="ECO:0000256" key="2">
    <source>
        <dbReference type="ARBA" id="ARBA00009370"/>
    </source>
</evidence>
<keyword evidence="5" id="KW-1185">Reference proteome</keyword>
<protein>
    <submittedName>
        <fullName evidence="4">S26 family signal peptidase</fullName>
    </submittedName>
</protein>
<dbReference type="PANTHER" id="PTHR43390:SF1">
    <property type="entry name" value="CHLOROPLAST PROCESSING PEPTIDASE"/>
    <property type="match status" value="1"/>
</dbReference>
<dbReference type="CDD" id="cd06462">
    <property type="entry name" value="Peptidase_S24_S26"/>
    <property type="match status" value="1"/>
</dbReference>
<comment type="subcellular location">
    <subcellularLocation>
        <location evidence="1">Cell membrane</location>
        <topology evidence="1">Single-pass type II membrane protein</topology>
    </subcellularLocation>
</comment>
<reference evidence="4 5" key="1">
    <citation type="journal article" date="2019" name="Int. J. Syst. Evol. Microbiol.">
        <title>The Global Catalogue of Microorganisms (GCM) 10K type strain sequencing project: providing services to taxonomists for standard genome sequencing and annotation.</title>
        <authorList>
            <consortium name="The Broad Institute Genomics Platform"/>
            <consortium name="The Broad Institute Genome Sequencing Center for Infectious Disease"/>
            <person name="Wu L."/>
            <person name="Ma J."/>
        </authorList>
    </citation>
    <scope>NUCLEOTIDE SEQUENCE [LARGE SCALE GENOMIC DNA]</scope>
    <source>
        <strain evidence="4 5">JCM 6833</strain>
    </source>
</reference>
<dbReference type="Proteomes" id="UP001501509">
    <property type="component" value="Unassembled WGS sequence"/>
</dbReference>
<evidence type="ECO:0000259" key="3">
    <source>
        <dbReference type="Pfam" id="PF10502"/>
    </source>
</evidence>
<dbReference type="InterPro" id="IPR019533">
    <property type="entry name" value="Peptidase_S26"/>
</dbReference>
<proteinExistence type="inferred from homology"/>
<evidence type="ECO:0000256" key="1">
    <source>
        <dbReference type="ARBA" id="ARBA00004401"/>
    </source>
</evidence>
<dbReference type="Pfam" id="PF10502">
    <property type="entry name" value="Peptidase_S26"/>
    <property type="match status" value="2"/>
</dbReference>
<dbReference type="SUPFAM" id="SSF51306">
    <property type="entry name" value="LexA/Signal peptidase"/>
    <property type="match status" value="1"/>
</dbReference>